<proteinExistence type="predicted"/>
<feature type="region of interest" description="Disordered" evidence="1">
    <location>
        <begin position="557"/>
        <end position="578"/>
    </location>
</feature>
<feature type="compositionally biased region" description="Basic and acidic residues" evidence="1">
    <location>
        <begin position="193"/>
        <end position="206"/>
    </location>
</feature>
<feature type="compositionally biased region" description="Low complexity" evidence="1">
    <location>
        <begin position="246"/>
        <end position="260"/>
    </location>
</feature>
<evidence type="ECO:0000256" key="1">
    <source>
        <dbReference type="SAM" id="MobiDB-lite"/>
    </source>
</evidence>
<feature type="compositionally biased region" description="Acidic residues" evidence="1">
    <location>
        <begin position="697"/>
        <end position="716"/>
    </location>
</feature>
<gene>
    <name evidence="2" type="ORF">R3P38DRAFT_2523942</name>
</gene>
<feature type="compositionally biased region" description="Acidic residues" evidence="1">
    <location>
        <begin position="740"/>
        <end position="775"/>
    </location>
</feature>
<comment type="caution">
    <text evidence="2">The sequence shown here is derived from an EMBL/GenBank/DDBJ whole genome shotgun (WGS) entry which is preliminary data.</text>
</comment>
<name>A0AAW0BUV7_9AGAR</name>
<evidence type="ECO:0000313" key="3">
    <source>
        <dbReference type="Proteomes" id="UP001362999"/>
    </source>
</evidence>
<dbReference type="Proteomes" id="UP001362999">
    <property type="component" value="Unassembled WGS sequence"/>
</dbReference>
<feature type="region of interest" description="Disordered" evidence="1">
    <location>
        <begin position="187"/>
        <end position="327"/>
    </location>
</feature>
<dbReference type="EMBL" id="JAWWNJ010000026">
    <property type="protein sequence ID" value="KAK7030034.1"/>
    <property type="molecule type" value="Genomic_DNA"/>
</dbReference>
<dbReference type="AlphaFoldDB" id="A0AAW0BUV7"/>
<feature type="compositionally biased region" description="Basic and acidic residues" evidence="1">
    <location>
        <begin position="306"/>
        <end position="315"/>
    </location>
</feature>
<feature type="region of interest" description="Disordered" evidence="1">
    <location>
        <begin position="697"/>
        <end position="775"/>
    </location>
</feature>
<evidence type="ECO:0000313" key="2">
    <source>
        <dbReference type="EMBL" id="KAK7030034.1"/>
    </source>
</evidence>
<sequence length="775" mass="84856">MDSNNPQPQLYYDPSAPAEGPHYPLDPSLDPSATSGGYNDNTVTSGGPSDNSATAGGWIYPSNPHTGYHDPAVAYNDHSESAAVPNGYADSAAVPNSYADSTAVPSGYTDPNAQPSAEALLAANPGLAALLENMRLDFDNRFNAGMEAFRTSVQDDFDAVERQRDAARNENSAMRVEGQRLTEVLEVTNARLQEYEQRTQDPRPQEQSKPQSSSPQPPVTPSPKPKDPRVKRSAGTSSKPPPSASPNPSSSRTSPKSRPSATPPRSSPNASSSPSDLPKSKAGRGGKQSGKDGATKPTQENTGKAADAKKGDKKGSPKKLAQYQMLKKDIPRDADSVKAAMQLHIRFISGSLVSGQTPLTASPAVVRRFELRFQGTNVTDLKRAGVYEAAVVKPSQVKLGLDVRAAIRSKSKILHAFARVEEKDLLHLKAYISNLGINTWAVDFTQSSYSVYNNAMRECAIDTFRFLASGSAYDFLGINTDYIQNIPLLTQMYDHFVHYRLYEQWTKEIRNPGSNEIAAKRNTMIQARSRLFKYRQQRLGEFKTPLRLRSMFALKATSDDEDTQSGPRARARPERSEAADRVVQGLEKLIIQDLVDDSKKTAARDRRQRRAVPLGKCKVSEFEEIPKGMPLQYYSTDYYNSLSAQAQAKLDAKIIVSFAPDTTDFFSPGGDNALSTAQLTTKYGKAVFGKYEFKEEDDAPESFEADIADVDEEGEGDIIGSQDSEDEEMEADAASVGSFIDDDGAEGLAEDEEEDQDYSETEEDADMQEIFEDSD</sequence>
<organism evidence="2 3">
    <name type="scientific">Favolaschia claudopus</name>
    <dbReference type="NCBI Taxonomy" id="2862362"/>
    <lineage>
        <taxon>Eukaryota</taxon>
        <taxon>Fungi</taxon>
        <taxon>Dikarya</taxon>
        <taxon>Basidiomycota</taxon>
        <taxon>Agaricomycotina</taxon>
        <taxon>Agaricomycetes</taxon>
        <taxon>Agaricomycetidae</taxon>
        <taxon>Agaricales</taxon>
        <taxon>Marasmiineae</taxon>
        <taxon>Mycenaceae</taxon>
        <taxon>Favolaschia</taxon>
    </lineage>
</organism>
<keyword evidence="3" id="KW-1185">Reference proteome</keyword>
<accession>A0AAW0BUV7</accession>
<feature type="compositionally biased region" description="Polar residues" evidence="1">
    <location>
        <begin position="31"/>
        <end position="54"/>
    </location>
</feature>
<reference evidence="2 3" key="1">
    <citation type="journal article" date="2024" name="J Genomics">
        <title>Draft genome sequencing and assembly of Favolaschia claudopus CIRM-BRFM 2984 isolated from oak limbs.</title>
        <authorList>
            <person name="Navarro D."/>
            <person name="Drula E."/>
            <person name="Chaduli D."/>
            <person name="Cazenave R."/>
            <person name="Ahrendt S."/>
            <person name="Wang J."/>
            <person name="Lipzen A."/>
            <person name="Daum C."/>
            <person name="Barry K."/>
            <person name="Grigoriev I.V."/>
            <person name="Favel A."/>
            <person name="Rosso M.N."/>
            <person name="Martin F."/>
        </authorList>
    </citation>
    <scope>NUCLEOTIDE SEQUENCE [LARGE SCALE GENOMIC DNA]</scope>
    <source>
        <strain evidence="2 3">CIRM-BRFM 2984</strain>
    </source>
</reference>
<feature type="region of interest" description="Disordered" evidence="1">
    <location>
        <begin position="163"/>
        <end position="182"/>
    </location>
</feature>
<feature type="region of interest" description="Disordered" evidence="1">
    <location>
        <begin position="1"/>
        <end position="112"/>
    </location>
</feature>
<feature type="compositionally biased region" description="Polar residues" evidence="1">
    <location>
        <begin position="98"/>
        <end position="112"/>
    </location>
</feature>
<protein>
    <submittedName>
        <fullName evidence="2">Uncharacterized protein</fullName>
    </submittedName>
</protein>